<protein>
    <recommendedName>
        <fullName evidence="4 10">Outer-membrane lipoprotein carrier protein</fullName>
    </recommendedName>
</protein>
<evidence type="ECO:0000256" key="4">
    <source>
        <dbReference type="ARBA" id="ARBA00014035"/>
    </source>
</evidence>
<evidence type="ECO:0000256" key="8">
    <source>
        <dbReference type="ARBA" id="ARBA00022927"/>
    </source>
</evidence>
<dbReference type="SUPFAM" id="SSF89392">
    <property type="entry name" value="Prokaryotic lipoproteins and lipoprotein localization factors"/>
    <property type="match status" value="1"/>
</dbReference>
<dbReference type="EMBL" id="PIQE01000001">
    <property type="protein sequence ID" value="RUO73891.1"/>
    <property type="molecule type" value="Genomic_DNA"/>
</dbReference>
<comment type="caution">
    <text evidence="11">The sequence shown here is derived from an EMBL/GenBank/DDBJ whole genome shotgun (WGS) entry which is preliminary data.</text>
</comment>
<comment type="similarity">
    <text evidence="2 10">Belongs to the LolA family.</text>
</comment>
<dbReference type="Gene3D" id="2.50.20.10">
    <property type="entry name" value="Lipoprotein localisation LolA/LolB/LppX"/>
    <property type="match status" value="1"/>
</dbReference>
<evidence type="ECO:0000256" key="5">
    <source>
        <dbReference type="ARBA" id="ARBA00022448"/>
    </source>
</evidence>
<dbReference type="Pfam" id="PF03548">
    <property type="entry name" value="LolA"/>
    <property type="match status" value="1"/>
</dbReference>
<dbReference type="HAMAP" id="MF_00240">
    <property type="entry name" value="LolA"/>
    <property type="match status" value="1"/>
</dbReference>
<evidence type="ECO:0000256" key="9">
    <source>
        <dbReference type="ARBA" id="ARBA00023186"/>
    </source>
</evidence>
<evidence type="ECO:0000256" key="1">
    <source>
        <dbReference type="ARBA" id="ARBA00004418"/>
    </source>
</evidence>
<evidence type="ECO:0000313" key="12">
    <source>
        <dbReference type="Proteomes" id="UP000287022"/>
    </source>
</evidence>
<dbReference type="PANTHER" id="PTHR35869">
    <property type="entry name" value="OUTER-MEMBRANE LIPOPROTEIN CARRIER PROTEIN"/>
    <property type="match status" value="1"/>
</dbReference>
<feature type="signal peptide" evidence="10">
    <location>
        <begin position="1"/>
        <end position="41"/>
    </location>
</feature>
<comment type="subunit">
    <text evidence="3 10">Monomer.</text>
</comment>
<gene>
    <name evidence="10 11" type="primary">lolA</name>
    <name evidence="11" type="ORF">CWI80_00550</name>
</gene>
<organism evidence="11 12">
    <name type="scientific">Pseudidiomarina sediminum</name>
    <dbReference type="NCBI Taxonomy" id="431675"/>
    <lineage>
        <taxon>Bacteria</taxon>
        <taxon>Pseudomonadati</taxon>
        <taxon>Pseudomonadota</taxon>
        <taxon>Gammaproteobacteria</taxon>
        <taxon>Alteromonadales</taxon>
        <taxon>Idiomarinaceae</taxon>
        <taxon>Pseudidiomarina</taxon>
    </lineage>
</organism>
<keyword evidence="8 10" id="KW-0653">Protein transport</keyword>
<sequence precursor="true">MVNVTCLRHDLREIKEFSMKAMLLSGVCLATGMFASASAMAATTPSAKQALQEQLAPISTLQARFEQQVVGADGEVIQTLEGELAMARPNKFYWQSEAPDELTLVADGVAVYYFDAFVEQVTISDQHSAAGQSPFLLLLDAEATAWADYEVSQDGQSYTLAPTANAAQQQQLTLTFGAEQGQLESVVLTDGQGQQTQIQLAEVAMNLALPYTTFSYQIPADAMVDDQRAEPQL</sequence>
<keyword evidence="5 10" id="KW-0813">Transport</keyword>
<dbReference type="CDD" id="cd16325">
    <property type="entry name" value="LolA"/>
    <property type="match status" value="1"/>
</dbReference>
<dbReference type="NCBIfam" id="TIGR00547">
    <property type="entry name" value="lolA"/>
    <property type="match status" value="1"/>
</dbReference>
<dbReference type="GO" id="GO:0042953">
    <property type="term" value="P:lipoprotein transport"/>
    <property type="evidence" value="ECO:0007669"/>
    <property type="project" value="InterPro"/>
</dbReference>
<dbReference type="GO" id="GO:0044874">
    <property type="term" value="P:lipoprotein localization to outer membrane"/>
    <property type="evidence" value="ECO:0007669"/>
    <property type="project" value="UniProtKB-UniRule"/>
</dbReference>
<comment type="function">
    <text evidence="10">Participates in the translocation of lipoproteins from the inner membrane to the outer membrane. Only forms a complex with a lipoprotein if the residue after the N-terminal Cys is not an aspartate (The Asp acts as a targeting signal to indicate that the lipoprotein should stay in the inner membrane).</text>
</comment>
<keyword evidence="12" id="KW-1185">Reference proteome</keyword>
<accession>A0A432Z7L2</accession>
<dbReference type="InterPro" id="IPR029046">
    <property type="entry name" value="LolA/LolB/LppX"/>
</dbReference>
<reference evidence="12" key="1">
    <citation type="journal article" date="2018" name="Front. Microbiol.">
        <title>Genome-Based Analysis Reveals the Taxonomy and Diversity of the Family Idiomarinaceae.</title>
        <authorList>
            <person name="Liu Y."/>
            <person name="Lai Q."/>
            <person name="Shao Z."/>
        </authorList>
    </citation>
    <scope>NUCLEOTIDE SEQUENCE [LARGE SCALE GENOMIC DNA]</scope>
    <source>
        <strain evidence="12">c121</strain>
    </source>
</reference>
<keyword evidence="9 10" id="KW-0143">Chaperone</keyword>
<evidence type="ECO:0000256" key="6">
    <source>
        <dbReference type="ARBA" id="ARBA00022729"/>
    </source>
</evidence>
<evidence type="ECO:0000256" key="3">
    <source>
        <dbReference type="ARBA" id="ARBA00011245"/>
    </source>
</evidence>
<dbReference type="AlphaFoldDB" id="A0A432Z7L2"/>
<dbReference type="InterPro" id="IPR004564">
    <property type="entry name" value="OM_lipoprot_carrier_LolA-like"/>
</dbReference>
<dbReference type="Proteomes" id="UP000287022">
    <property type="component" value="Unassembled WGS sequence"/>
</dbReference>
<evidence type="ECO:0000256" key="10">
    <source>
        <dbReference type="HAMAP-Rule" id="MF_00240"/>
    </source>
</evidence>
<comment type="subcellular location">
    <subcellularLocation>
        <location evidence="1 10">Periplasm</location>
    </subcellularLocation>
</comment>
<dbReference type="InterPro" id="IPR018323">
    <property type="entry name" value="OM_lipoprot_carrier_LolA_Pbac"/>
</dbReference>
<keyword evidence="7 10" id="KW-0574">Periplasm</keyword>
<dbReference type="GO" id="GO:0030288">
    <property type="term" value="C:outer membrane-bounded periplasmic space"/>
    <property type="evidence" value="ECO:0007669"/>
    <property type="project" value="TreeGrafter"/>
</dbReference>
<feature type="chain" id="PRO_5019592541" description="Outer-membrane lipoprotein carrier protein" evidence="10">
    <location>
        <begin position="42"/>
        <end position="233"/>
    </location>
</feature>
<proteinExistence type="inferred from homology"/>
<name>A0A432Z7L2_9GAMM</name>
<dbReference type="PANTHER" id="PTHR35869:SF1">
    <property type="entry name" value="OUTER-MEMBRANE LIPOPROTEIN CARRIER PROTEIN"/>
    <property type="match status" value="1"/>
</dbReference>
<keyword evidence="11" id="KW-0449">Lipoprotein</keyword>
<evidence type="ECO:0000256" key="7">
    <source>
        <dbReference type="ARBA" id="ARBA00022764"/>
    </source>
</evidence>
<evidence type="ECO:0000256" key="2">
    <source>
        <dbReference type="ARBA" id="ARBA00007615"/>
    </source>
</evidence>
<keyword evidence="6 10" id="KW-0732">Signal</keyword>
<dbReference type="STRING" id="1122124.GCA_000423165_01286"/>
<evidence type="ECO:0000313" key="11">
    <source>
        <dbReference type="EMBL" id="RUO73891.1"/>
    </source>
</evidence>